<gene>
    <name evidence="3" type="ORF">LR48_Vigan01g105800</name>
</gene>
<dbReference type="EMBL" id="CM003371">
    <property type="protein sequence ID" value="KOM31503.1"/>
    <property type="molecule type" value="Genomic_DNA"/>
</dbReference>
<feature type="compositionally biased region" description="Basic and acidic residues" evidence="1">
    <location>
        <begin position="181"/>
        <end position="205"/>
    </location>
</feature>
<name>A0A0L9TLQ2_PHAAN</name>
<feature type="domain" description="Enhanced disease resistance 4-like N-terminal" evidence="2">
    <location>
        <begin position="58"/>
        <end position="91"/>
    </location>
</feature>
<proteinExistence type="predicted"/>
<feature type="region of interest" description="Disordered" evidence="1">
    <location>
        <begin position="178"/>
        <end position="251"/>
    </location>
</feature>
<feature type="compositionally biased region" description="Polar residues" evidence="1">
    <location>
        <begin position="207"/>
        <end position="227"/>
    </location>
</feature>
<dbReference type="AlphaFoldDB" id="A0A0L9TLQ2"/>
<sequence>MKAFLVHVDLSEVARDTYLSLRTTYPILLLRQPVPFPTPELACPCRKSGDFLVNDSTKVRLVRCPKCQNFLPKLVDYSIYQCGGCGAVLRAKHKGYMSGSLSDDGKVEVGGDSGKSESSLEKSLVDRSDALNIDAKSSNSPSRDEIQREVDKVDKMEEKFMNQPEGIIEKGVFEDGVDVNGSKDENGERGEMKGFWRKPRTEMESVRFSTSKYPNEGPSNGFSSSYMGSWRNRNEADGVDGKEGGKGGAGC</sequence>
<dbReference type="InterPro" id="IPR055126">
    <property type="entry name" value="EDR4-like_N"/>
</dbReference>
<dbReference type="PANTHER" id="PTHR31105">
    <property type="entry name" value="EXTRA-LARGE G-PROTEIN-LIKE"/>
    <property type="match status" value="1"/>
</dbReference>
<accession>A0A0L9TLQ2</accession>
<evidence type="ECO:0000256" key="1">
    <source>
        <dbReference type="SAM" id="MobiDB-lite"/>
    </source>
</evidence>
<dbReference type="STRING" id="3914.A0A0L9TLQ2"/>
<dbReference type="PANTHER" id="PTHR31105:SF47">
    <property type="entry name" value="EXTRA-LARGE G-LIKE PROTEIN"/>
    <property type="match status" value="1"/>
</dbReference>
<feature type="region of interest" description="Disordered" evidence="1">
    <location>
        <begin position="101"/>
        <end position="123"/>
    </location>
</feature>
<feature type="compositionally biased region" description="Basic and acidic residues" evidence="1">
    <location>
        <begin position="232"/>
        <end position="245"/>
    </location>
</feature>
<protein>
    <recommendedName>
        <fullName evidence="2">Enhanced disease resistance 4-like N-terminal domain-containing protein</fullName>
    </recommendedName>
</protein>
<dbReference type="Gramene" id="KOM31503">
    <property type="protein sequence ID" value="KOM31503"/>
    <property type="gene ID" value="LR48_Vigan01g105800"/>
</dbReference>
<evidence type="ECO:0000313" key="3">
    <source>
        <dbReference type="EMBL" id="KOM31503.1"/>
    </source>
</evidence>
<dbReference type="Pfam" id="PF22910">
    <property type="entry name" value="EDR4-like_1st"/>
    <property type="match status" value="1"/>
</dbReference>
<evidence type="ECO:0000313" key="4">
    <source>
        <dbReference type="Proteomes" id="UP000053144"/>
    </source>
</evidence>
<dbReference type="InterPro" id="IPR040244">
    <property type="entry name" value="EDR4-like"/>
</dbReference>
<evidence type="ECO:0000259" key="2">
    <source>
        <dbReference type="Pfam" id="PF22910"/>
    </source>
</evidence>
<dbReference type="Proteomes" id="UP000053144">
    <property type="component" value="Chromosome 1"/>
</dbReference>
<dbReference type="GO" id="GO:1900150">
    <property type="term" value="P:regulation of defense response to fungus"/>
    <property type="evidence" value="ECO:0007669"/>
    <property type="project" value="InterPro"/>
</dbReference>
<reference evidence="4" key="1">
    <citation type="journal article" date="2015" name="Proc. Natl. Acad. Sci. U.S.A.">
        <title>Genome sequencing of adzuki bean (Vigna angularis) provides insight into high starch and low fat accumulation and domestication.</title>
        <authorList>
            <person name="Yang K."/>
            <person name="Tian Z."/>
            <person name="Chen C."/>
            <person name="Luo L."/>
            <person name="Zhao B."/>
            <person name="Wang Z."/>
            <person name="Yu L."/>
            <person name="Li Y."/>
            <person name="Sun Y."/>
            <person name="Li W."/>
            <person name="Chen Y."/>
            <person name="Li Y."/>
            <person name="Zhang Y."/>
            <person name="Ai D."/>
            <person name="Zhao J."/>
            <person name="Shang C."/>
            <person name="Ma Y."/>
            <person name="Wu B."/>
            <person name="Wang M."/>
            <person name="Gao L."/>
            <person name="Sun D."/>
            <person name="Zhang P."/>
            <person name="Guo F."/>
            <person name="Wang W."/>
            <person name="Li Y."/>
            <person name="Wang J."/>
            <person name="Varshney R.K."/>
            <person name="Wang J."/>
            <person name="Ling H.Q."/>
            <person name="Wan P."/>
        </authorList>
    </citation>
    <scope>NUCLEOTIDE SEQUENCE</scope>
    <source>
        <strain evidence="4">cv. Jingnong 6</strain>
    </source>
</reference>
<organism evidence="3 4">
    <name type="scientific">Phaseolus angularis</name>
    <name type="common">Azuki bean</name>
    <name type="synonym">Vigna angularis</name>
    <dbReference type="NCBI Taxonomy" id="3914"/>
    <lineage>
        <taxon>Eukaryota</taxon>
        <taxon>Viridiplantae</taxon>
        <taxon>Streptophyta</taxon>
        <taxon>Embryophyta</taxon>
        <taxon>Tracheophyta</taxon>
        <taxon>Spermatophyta</taxon>
        <taxon>Magnoliopsida</taxon>
        <taxon>eudicotyledons</taxon>
        <taxon>Gunneridae</taxon>
        <taxon>Pentapetalae</taxon>
        <taxon>rosids</taxon>
        <taxon>fabids</taxon>
        <taxon>Fabales</taxon>
        <taxon>Fabaceae</taxon>
        <taxon>Papilionoideae</taxon>
        <taxon>50 kb inversion clade</taxon>
        <taxon>NPAAA clade</taxon>
        <taxon>indigoferoid/millettioid clade</taxon>
        <taxon>Phaseoleae</taxon>
        <taxon>Vigna</taxon>
    </lineage>
</organism>
<feature type="compositionally biased region" description="Basic and acidic residues" evidence="1">
    <location>
        <begin position="103"/>
        <end position="123"/>
    </location>
</feature>